<feature type="compositionally biased region" description="Low complexity" evidence="1">
    <location>
        <begin position="552"/>
        <end position="561"/>
    </location>
</feature>
<dbReference type="SMART" id="SM00460">
    <property type="entry name" value="TGc"/>
    <property type="match status" value="1"/>
</dbReference>
<feature type="transmembrane region" description="Helical" evidence="2">
    <location>
        <begin position="141"/>
        <end position="161"/>
    </location>
</feature>
<sequence>MVLTDTRRPAPAAQNPARSPRRPRPANAPWARTVLVGAALVAALASLHVTLQGISWWLVGTIFVFAVLFAAAAVRRLLRGRAWPPIISAAVGVALLTLIYAADTAILGVIPTLGTLGRFGQIIEQGITSIVEQRVPATPELGIVLLLAVLMIVCAWFADVVVAARKPALVALPLAAILAVPLAIKPGLIDALWYLVTAALYLAVLRIGRPRDSRRAVVVVGAAVALGSLLLPYAIPGVEEQPASRTSGLRSGINPLITLGDDLRRGDPTLALSYTSSANYPVYLRLTTLDRFTGGTWGPIVGDTRGDNLDAFPFPAGLTQATAVNAAEVDVTVADVFTNWLPTPYPTTSITGVEGDWFWEPDGLTVRSVDTGARGQQYTAAFLEPRPTSEQLAATTVFPADAPEGSLALPGDMPAIVVDTAHQVADAAASAYDKALALQTYLRGVDFSYSEEAPVDEGFDGTGMDALAIFLERKTGYCVHYASAMAVMARELGIPSRVAVGFQPGDRRFNDGSNLYEVSTDDLHAWPELYFDDIGWLRFEPTPGRGRCRGTARPSSTTPRLPRTRARRRPRRPRPSMRRIARMSTTAFRMSPRPRAGWPPTYCSGSRSWRPSWWCCCCPRDSAPVCGCCACVASARVAIRLPPPGTRCATPRVTWAGRHPRPRHRAPSRCASPRNSRATPCATSAVASRWRPTAERMPHLCRVSSSRRCAAASCAAWSCARDCAHSCCRRRSCTAGVPTATREASGGVERAVQATNWGCAGADRPTVLIGSLCEGPTTHRVQIRVRTDPNGTTHAPPCPRSDGRARARPRSACRARHHRTRRSRLGGRVRLRPALRDGGATCASDITTPCRAAIEWRSDVYGPTGAGQTNIKRRTLFSVYAVAGERILLGSSSIGVGSADAVVWNPGLISETEVNTLPNASLPTPSYRCTTQRQNSGNTTLGVLDTRAKELAGPRAISGGGNAAGYVPCYYTVQTTGIHRVAFYGSAGAGATGDGTVNPAIAPAGTFDKPTNSSAILAWDITVRPDDTSTVNRTGRVYTYSFALFTAANPRPVVATMFLNTTDGFRYRVNTRGLDGNGFAYYGNRVGFLDADGTPLNRDVVSKASAPQSLSQLEGGTRLALPEYPLSLEPLAPETLTALGVPVTPTNPVLNSVSYAGKKTATGSYVNQGGTFTVDTGTAGTYEIVLSRDGVDFDPGLPGNATIRGVVPAAGVYLVDWDGKDNSSAAFPVGDDYAVHATLRGGEYHAPMLDIESSYWGGPTITLENPPSGTCPFTGVPSDTTNCTTAFFDDRGYTTSSGVDVGTPGDPSARASSARCRTRCSATLSSVSTHRGATARSALPRTATRTPGATPPRAPWEMPRGSTSGPSSRAPCRPPPPTCCRCPPRPMPSPTATPPRSARRSRAMPHPACSSTMSAPT</sequence>
<evidence type="ECO:0000259" key="3">
    <source>
        <dbReference type="SMART" id="SM00460"/>
    </source>
</evidence>
<feature type="transmembrane region" description="Helical" evidence="2">
    <location>
        <begin position="216"/>
        <end position="235"/>
    </location>
</feature>
<comment type="caution">
    <text evidence="4">The sequence shown here is derived from an EMBL/GenBank/DDBJ whole genome shotgun (WGS) entry which is preliminary data.</text>
</comment>
<dbReference type="PANTHER" id="PTHR42736">
    <property type="entry name" value="PROTEIN-GLUTAMINE GAMMA-GLUTAMYLTRANSFERASE"/>
    <property type="match status" value="1"/>
</dbReference>
<feature type="transmembrane region" description="Helical" evidence="2">
    <location>
        <begin position="86"/>
        <end position="110"/>
    </location>
</feature>
<name>A0ABQ6JU18_9MICO</name>
<feature type="transmembrane region" description="Helical" evidence="2">
    <location>
        <begin position="168"/>
        <end position="185"/>
    </location>
</feature>
<keyword evidence="2" id="KW-0812">Transmembrane</keyword>
<dbReference type="Pfam" id="PF01841">
    <property type="entry name" value="Transglut_core"/>
    <property type="match status" value="1"/>
</dbReference>
<feature type="region of interest" description="Disordered" evidence="1">
    <location>
        <begin position="546"/>
        <end position="576"/>
    </location>
</feature>
<dbReference type="Gene3D" id="3.10.620.30">
    <property type="match status" value="1"/>
</dbReference>
<evidence type="ECO:0000256" key="2">
    <source>
        <dbReference type="SAM" id="Phobius"/>
    </source>
</evidence>
<dbReference type="InterPro" id="IPR052901">
    <property type="entry name" value="Bact_TGase-like"/>
</dbReference>
<feature type="compositionally biased region" description="Pro residues" evidence="1">
    <location>
        <begin position="1372"/>
        <end position="1393"/>
    </location>
</feature>
<feature type="transmembrane region" description="Helical" evidence="2">
    <location>
        <begin position="191"/>
        <end position="209"/>
    </location>
</feature>
<feature type="region of interest" description="Disordered" evidence="1">
    <location>
        <begin position="787"/>
        <end position="819"/>
    </location>
</feature>
<dbReference type="InterPro" id="IPR038765">
    <property type="entry name" value="Papain-like_cys_pep_sf"/>
</dbReference>
<dbReference type="PANTHER" id="PTHR42736:SF1">
    <property type="entry name" value="PROTEIN-GLUTAMINE GAMMA-GLUTAMYLTRANSFERASE"/>
    <property type="match status" value="1"/>
</dbReference>
<accession>A0ABQ6JU18</accession>
<feature type="compositionally biased region" description="Low complexity" evidence="1">
    <location>
        <begin position="9"/>
        <end position="18"/>
    </location>
</feature>
<keyword evidence="2" id="KW-0472">Membrane</keyword>
<protein>
    <recommendedName>
        <fullName evidence="3">Transglutaminase-like domain-containing protein</fullName>
    </recommendedName>
</protein>
<feature type="transmembrane region" description="Helical" evidence="2">
    <location>
        <begin position="30"/>
        <end position="48"/>
    </location>
</feature>
<dbReference type="Proteomes" id="UP001157069">
    <property type="component" value="Unassembled WGS sequence"/>
</dbReference>
<keyword evidence="2" id="KW-1133">Transmembrane helix</keyword>
<feature type="region of interest" description="Disordered" evidence="1">
    <location>
        <begin position="1325"/>
        <end position="1417"/>
    </location>
</feature>
<organism evidence="4 5">
    <name type="scientific">Homoserinibacter gongjuensis</name>
    <dbReference type="NCBI Taxonomy" id="1162968"/>
    <lineage>
        <taxon>Bacteria</taxon>
        <taxon>Bacillati</taxon>
        <taxon>Actinomycetota</taxon>
        <taxon>Actinomycetes</taxon>
        <taxon>Micrococcales</taxon>
        <taxon>Microbacteriaceae</taxon>
        <taxon>Homoserinibacter</taxon>
    </lineage>
</organism>
<feature type="region of interest" description="Disordered" evidence="1">
    <location>
        <begin position="656"/>
        <end position="677"/>
    </location>
</feature>
<proteinExistence type="predicted"/>
<feature type="region of interest" description="Disordered" evidence="1">
    <location>
        <begin position="1"/>
        <end position="26"/>
    </location>
</feature>
<feature type="compositionally biased region" description="Basic residues" evidence="1">
    <location>
        <begin position="658"/>
        <end position="667"/>
    </location>
</feature>
<dbReference type="SUPFAM" id="SSF54001">
    <property type="entry name" value="Cysteine proteinases"/>
    <property type="match status" value="1"/>
</dbReference>
<feature type="compositionally biased region" description="Basic residues" evidence="1">
    <location>
        <begin position="562"/>
        <end position="576"/>
    </location>
</feature>
<feature type="domain" description="Transglutaminase-like" evidence="3">
    <location>
        <begin position="470"/>
        <end position="543"/>
    </location>
</feature>
<gene>
    <name evidence="4" type="ORF">GCM10025869_23120</name>
</gene>
<feature type="compositionally biased region" description="Basic residues" evidence="1">
    <location>
        <begin position="806"/>
        <end position="819"/>
    </location>
</feature>
<feature type="transmembrane region" description="Helical" evidence="2">
    <location>
        <begin position="54"/>
        <end position="74"/>
    </location>
</feature>
<dbReference type="EMBL" id="BSVA01000001">
    <property type="protein sequence ID" value="GMA91783.1"/>
    <property type="molecule type" value="Genomic_DNA"/>
</dbReference>
<dbReference type="InterPro" id="IPR021878">
    <property type="entry name" value="TgpA_N"/>
</dbReference>
<evidence type="ECO:0000256" key="1">
    <source>
        <dbReference type="SAM" id="MobiDB-lite"/>
    </source>
</evidence>
<dbReference type="InterPro" id="IPR002931">
    <property type="entry name" value="Transglutaminase-like"/>
</dbReference>
<dbReference type="Pfam" id="PF11992">
    <property type="entry name" value="TgpA_N"/>
    <property type="match status" value="1"/>
</dbReference>
<dbReference type="RefSeq" id="WP_284300299.1">
    <property type="nucleotide sequence ID" value="NZ_BSVA01000001.1"/>
</dbReference>
<evidence type="ECO:0000313" key="4">
    <source>
        <dbReference type="EMBL" id="GMA91783.1"/>
    </source>
</evidence>
<reference evidence="5" key="1">
    <citation type="journal article" date="2019" name="Int. J. Syst. Evol. Microbiol.">
        <title>The Global Catalogue of Microorganisms (GCM) 10K type strain sequencing project: providing services to taxonomists for standard genome sequencing and annotation.</title>
        <authorList>
            <consortium name="The Broad Institute Genomics Platform"/>
            <consortium name="The Broad Institute Genome Sequencing Center for Infectious Disease"/>
            <person name="Wu L."/>
            <person name="Ma J."/>
        </authorList>
    </citation>
    <scope>NUCLEOTIDE SEQUENCE [LARGE SCALE GENOMIC DNA]</scope>
    <source>
        <strain evidence="5">NBRC 108755</strain>
    </source>
</reference>
<keyword evidence="5" id="KW-1185">Reference proteome</keyword>
<evidence type="ECO:0000313" key="5">
    <source>
        <dbReference type="Proteomes" id="UP001157069"/>
    </source>
</evidence>